<sequence length="162" mass="17963">MVDVIVEGSFKVKGLVYTGSCISLLNFSTLGHVSEIIPANKSIYSVTGQSIEVIGNIILEIEVNGKKSLWEFTIVNKINHPLILGRDFLAKNSFILDLMSSEILVTRDSKQKLRCDAEENADSIDSTVHEYDGVFSKSEDDLGFTDLIKHKIINENVTPSML</sequence>
<proteinExistence type="predicted"/>
<dbReference type="InterPro" id="IPR021109">
    <property type="entry name" value="Peptidase_aspartic_dom_sf"/>
</dbReference>
<evidence type="ECO:0000313" key="1">
    <source>
        <dbReference type="EMBL" id="KII65844.1"/>
    </source>
</evidence>
<dbReference type="EMBL" id="JWZT01003712">
    <property type="protein sequence ID" value="KII65844.1"/>
    <property type="molecule type" value="Genomic_DNA"/>
</dbReference>
<reference evidence="1 2" key="1">
    <citation type="journal article" date="2014" name="Genome Biol. Evol.">
        <title>The genome of the myxosporean Thelohanellus kitauei shows adaptations to nutrient acquisition within its fish host.</title>
        <authorList>
            <person name="Yang Y."/>
            <person name="Xiong J."/>
            <person name="Zhou Z."/>
            <person name="Huo F."/>
            <person name="Miao W."/>
            <person name="Ran C."/>
            <person name="Liu Y."/>
            <person name="Zhang J."/>
            <person name="Feng J."/>
            <person name="Wang M."/>
            <person name="Wang M."/>
            <person name="Wang L."/>
            <person name="Yao B."/>
        </authorList>
    </citation>
    <scope>NUCLEOTIDE SEQUENCE [LARGE SCALE GENOMIC DNA]</scope>
    <source>
        <strain evidence="1">Wuqing</strain>
    </source>
</reference>
<name>A0A0C2IKB1_THEKT</name>
<protein>
    <submittedName>
        <fullName evidence="1">Uncharacterized protein</fullName>
    </submittedName>
</protein>
<gene>
    <name evidence="1" type="ORF">RF11_04117</name>
</gene>
<dbReference type="Proteomes" id="UP000031668">
    <property type="component" value="Unassembled WGS sequence"/>
</dbReference>
<dbReference type="Gene3D" id="2.40.70.10">
    <property type="entry name" value="Acid Proteases"/>
    <property type="match status" value="1"/>
</dbReference>
<dbReference type="OrthoDB" id="10058156at2759"/>
<dbReference type="AlphaFoldDB" id="A0A0C2IKB1"/>
<keyword evidence="2" id="KW-1185">Reference proteome</keyword>
<evidence type="ECO:0000313" key="2">
    <source>
        <dbReference type="Proteomes" id="UP000031668"/>
    </source>
</evidence>
<organism evidence="1 2">
    <name type="scientific">Thelohanellus kitauei</name>
    <name type="common">Myxosporean</name>
    <dbReference type="NCBI Taxonomy" id="669202"/>
    <lineage>
        <taxon>Eukaryota</taxon>
        <taxon>Metazoa</taxon>
        <taxon>Cnidaria</taxon>
        <taxon>Myxozoa</taxon>
        <taxon>Myxosporea</taxon>
        <taxon>Bivalvulida</taxon>
        <taxon>Platysporina</taxon>
        <taxon>Myxobolidae</taxon>
        <taxon>Thelohanellus</taxon>
    </lineage>
</organism>
<dbReference type="SUPFAM" id="SSF50630">
    <property type="entry name" value="Acid proteases"/>
    <property type="match status" value="1"/>
</dbReference>
<accession>A0A0C2IKB1</accession>
<comment type="caution">
    <text evidence="1">The sequence shown here is derived from an EMBL/GenBank/DDBJ whole genome shotgun (WGS) entry which is preliminary data.</text>
</comment>
<dbReference type="CDD" id="cd00303">
    <property type="entry name" value="retropepsin_like"/>
    <property type="match status" value="1"/>
</dbReference>